<sequence length="101" mass="12139">MKKDNTINWINYLIQITADERLTVWHIALLLAIIKIAYIQNDKEIIFVSRSKLMFQSHIKTTPTYHKYFKELQDFGYIKYTPSYHPAYKSTIAFLNFKIIY</sequence>
<protein>
    <submittedName>
        <fullName evidence="1">Uncharacterized protein</fullName>
    </submittedName>
</protein>
<dbReference type="OrthoDB" id="1442826at2"/>
<organism evidence="1 2">
    <name type="scientific">Chryseobacterium elymi</name>
    <dbReference type="NCBI Taxonomy" id="395936"/>
    <lineage>
        <taxon>Bacteria</taxon>
        <taxon>Pseudomonadati</taxon>
        <taxon>Bacteroidota</taxon>
        <taxon>Flavobacteriia</taxon>
        <taxon>Flavobacteriales</taxon>
        <taxon>Weeksellaceae</taxon>
        <taxon>Chryseobacterium group</taxon>
        <taxon>Chryseobacterium</taxon>
    </lineage>
</organism>
<dbReference type="RefSeq" id="WP_116012089.1">
    <property type="nucleotide sequence ID" value="NZ_QNUH01000008.1"/>
</dbReference>
<keyword evidence="2" id="KW-1185">Reference proteome</keyword>
<comment type="caution">
    <text evidence="1">The sequence shown here is derived from an EMBL/GenBank/DDBJ whole genome shotgun (WGS) entry which is preliminary data.</text>
</comment>
<proteinExistence type="predicted"/>
<dbReference type="EMBL" id="QNUH01000008">
    <property type="protein sequence ID" value="REC77481.1"/>
    <property type="molecule type" value="Genomic_DNA"/>
</dbReference>
<dbReference type="Proteomes" id="UP000257030">
    <property type="component" value="Unassembled WGS sequence"/>
</dbReference>
<reference evidence="1 2" key="1">
    <citation type="journal article" date="2010" name="Syst. Appl. Microbiol.">
        <title>Four new species of Chryseobacterium from the rhizosphere of coastal sand dune plants, Chryseobacterium elymi sp. nov., Chryseobacterium hagamense sp. nov., Chryseobacterium lathyri sp. nov. and Chryseobacterium rhizosphaerae sp. nov.</title>
        <authorList>
            <person name="Cho S.H."/>
            <person name="Lee K.S."/>
            <person name="Shin D.S."/>
            <person name="Han J.H."/>
            <person name="Park K.S."/>
            <person name="Lee C.H."/>
            <person name="Park K.H."/>
            <person name="Kim S.B."/>
        </authorList>
    </citation>
    <scope>NUCLEOTIDE SEQUENCE [LARGE SCALE GENOMIC DNA]</scope>
    <source>
        <strain evidence="1 2">KCTC 22547</strain>
    </source>
</reference>
<name>A0A3D9DI11_9FLAO</name>
<gene>
    <name evidence="1" type="ORF">DRF60_10845</name>
</gene>
<accession>A0A3D9DI11</accession>
<evidence type="ECO:0000313" key="2">
    <source>
        <dbReference type="Proteomes" id="UP000257030"/>
    </source>
</evidence>
<evidence type="ECO:0000313" key="1">
    <source>
        <dbReference type="EMBL" id="REC77481.1"/>
    </source>
</evidence>
<dbReference type="AlphaFoldDB" id="A0A3D9DI11"/>